<protein>
    <recommendedName>
        <fullName evidence="1">Amidohydrolase-related domain-containing protein</fullName>
    </recommendedName>
</protein>
<name>A0A2R5EJW1_9BACL</name>
<dbReference type="InterPro" id="IPR032466">
    <property type="entry name" value="Metal_Hydrolase"/>
</dbReference>
<feature type="domain" description="Amidohydrolase-related" evidence="1">
    <location>
        <begin position="91"/>
        <end position="245"/>
    </location>
</feature>
<dbReference type="InterPro" id="IPR006680">
    <property type="entry name" value="Amidohydro-rel"/>
</dbReference>
<dbReference type="Pfam" id="PF04909">
    <property type="entry name" value="Amidohydro_2"/>
    <property type="match status" value="1"/>
</dbReference>
<dbReference type="RefSeq" id="WP_108992075.1">
    <property type="nucleotide sequence ID" value="NZ_BDQX01000064.1"/>
</dbReference>
<dbReference type="AlphaFoldDB" id="A0A2R5EJW1"/>
<dbReference type="SUPFAM" id="SSF51556">
    <property type="entry name" value="Metallo-dependent hydrolases"/>
    <property type="match status" value="1"/>
</dbReference>
<accession>A0A2R5EJW1</accession>
<comment type="caution">
    <text evidence="2">The sequence shown here is derived from an EMBL/GenBank/DDBJ whole genome shotgun (WGS) entry which is preliminary data.</text>
</comment>
<evidence type="ECO:0000313" key="2">
    <source>
        <dbReference type="EMBL" id="GBG06920.1"/>
    </source>
</evidence>
<dbReference type="GO" id="GO:0016787">
    <property type="term" value="F:hydrolase activity"/>
    <property type="evidence" value="ECO:0007669"/>
    <property type="project" value="InterPro"/>
</dbReference>
<organism evidence="2 3">
    <name type="scientific">Paenibacillus agaridevorans</name>
    <dbReference type="NCBI Taxonomy" id="171404"/>
    <lineage>
        <taxon>Bacteria</taxon>
        <taxon>Bacillati</taxon>
        <taxon>Bacillota</taxon>
        <taxon>Bacilli</taxon>
        <taxon>Bacillales</taxon>
        <taxon>Paenibacillaceae</taxon>
        <taxon>Paenibacillus</taxon>
    </lineage>
</organism>
<sequence>MKLYDANGMIGTYTRERVPIAGEEQFFQLANRVGIEKSVLYHVDARSLNPLVGNKKLIEVCKRNQSIEPCFVLSPHYKYAIGWEKTEQQLLENNVRFIRLFPKENGYTLASNHTQEMLEMAERLNLNVMLNYTSIYSDNGEDPYFDTLCRRFSHVPIILTDVQHLRNMMWYEYLELHSNVYVEMSVNNNWLTYEETVRLFGSERLLWGSNMPFNHPGSSITMLAYAELSDEDKANISHRNLQRLIGRN</sequence>
<proteinExistence type="predicted"/>
<evidence type="ECO:0000259" key="1">
    <source>
        <dbReference type="Pfam" id="PF04909"/>
    </source>
</evidence>
<evidence type="ECO:0000313" key="3">
    <source>
        <dbReference type="Proteomes" id="UP000245202"/>
    </source>
</evidence>
<dbReference type="Gene3D" id="3.20.20.140">
    <property type="entry name" value="Metal-dependent hydrolases"/>
    <property type="match status" value="1"/>
</dbReference>
<keyword evidence="3" id="KW-1185">Reference proteome</keyword>
<dbReference type="Proteomes" id="UP000245202">
    <property type="component" value="Unassembled WGS sequence"/>
</dbReference>
<gene>
    <name evidence="2" type="ORF">PAT3040_01462</name>
</gene>
<dbReference type="EMBL" id="BDQX01000064">
    <property type="protein sequence ID" value="GBG06920.1"/>
    <property type="molecule type" value="Genomic_DNA"/>
</dbReference>
<reference evidence="2 3" key="1">
    <citation type="submission" date="2017-08" db="EMBL/GenBank/DDBJ databases">
        <title>Substantial Increase in Enzyme Production by Combined Drug-Resistance Mutations in Paenibacillus agaridevorans.</title>
        <authorList>
            <person name="Tanaka Y."/>
            <person name="Funane K."/>
            <person name="Hosaka T."/>
            <person name="Shiwa Y."/>
            <person name="Fujita N."/>
            <person name="Miyazaki T."/>
            <person name="Yoshikawa H."/>
            <person name="Murakami K."/>
            <person name="Kasahara K."/>
            <person name="Inaoka T."/>
            <person name="Hiraga Y."/>
            <person name="Ochi K."/>
        </authorList>
    </citation>
    <scope>NUCLEOTIDE SEQUENCE [LARGE SCALE GENOMIC DNA]</scope>
    <source>
        <strain evidence="2 3">T-3040</strain>
    </source>
</reference>